<name>A0A835DF19_TETSI</name>
<gene>
    <name evidence="2" type="ORF">HHK36_016834</name>
</gene>
<dbReference type="OrthoDB" id="4951845at2759"/>
<dbReference type="OMA" id="MLWHMER"/>
<organism evidence="2 3">
    <name type="scientific">Tetracentron sinense</name>
    <name type="common">Spur-leaf</name>
    <dbReference type="NCBI Taxonomy" id="13715"/>
    <lineage>
        <taxon>Eukaryota</taxon>
        <taxon>Viridiplantae</taxon>
        <taxon>Streptophyta</taxon>
        <taxon>Embryophyta</taxon>
        <taxon>Tracheophyta</taxon>
        <taxon>Spermatophyta</taxon>
        <taxon>Magnoliopsida</taxon>
        <taxon>Trochodendrales</taxon>
        <taxon>Trochodendraceae</taxon>
        <taxon>Tetracentron</taxon>
    </lineage>
</organism>
<dbReference type="PANTHER" id="PTHR35739:SF1">
    <property type="entry name" value="OS01G0861700 PROTEIN"/>
    <property type="match status" value="1"/>
</dbReference>
<reference evidence="2 3" key="1">
    <citation type="submission" date="2020-04" db="EMBL/GenBank/DDBJ databases">
        <title>Plant Genome Project.</title>
        <authorList>
            <person name="Zhang R.-G."/>
        </authorList>
    </citation>
    <scope>NUCLEOTIDE SEQUENCE [LARGE SCALE GENOMIC DNA]</scope>
    <source>
        <strain evidence="2">YNK0</strain>
        <tissue evidence="2">Leaf</tissue>
    </source>
</reference>
<dbReference type="Pfam" id="PF01814">
    <property type="entry name" value="Hemerythrin"/>
    <property type="match status" value="1"/>
</dbReference>
<evidence type="ECO:0000313" key="3">
    <source>
        <dbReference type="Proteomes" id="UP000655225"/>
    </source>
</evidence>
<dbReference type="PANTHER" id="PTHR35739">
    <property type="entry name" value="OS01G0861700 PROTEIN"/>
    <property type="match status" value="1"/>
</dbReference>
<evidence type="ECO:0000259" key="1">
    <source>
        <dbReference type="Pfam" id="PF01814"/>
    </source>
</evidence>
<dbReference type="InterPro" id="IPR012312">
    <property type="entry name" value="Hemerythrin-like"/>
</dbReference>
<proteinExistence type="predicted"/>
<protein>
    <recommendedName>
        <fullName evidence="1">Hemerythrin-like domain-containing protein</fullName>
    </recommendedName>
</protein>
<feature type="domain" description="Hemerythrin-like" evidence="1">
    <location>
        <begin position="116"/>
        <end position="258"/>
    </location>
</feature>
<dbReference type="AlphaFoldDB" id="A0A835DF19"/>
<comment type="caution">
    <text evidence="2">The sequence shown here is derived from an EMBL/GenBank/DDBJ whole genome shotgun (WGS) entry which is preliminary data.</text>
</comment>
<dbReference type="EMBL" id="JABCRI010000011">
    <property type="protein sequence ID" value="KAF8397909.1"/>
    <property type="molecule type" value="Genomic_DNA"/>
</dbReference>
<dbReference type="Proteomes" id="UP000655225">
    <property type="component" value="Unassembled WGS sequence"/>
</dbReference>
<dbReference type="CDD" id="cd12108">
    <property type="entry name" value="Hr-like"/>
    <property type="match status" value="1"/>
</dbReference>
<accession>A0A835DF19</accession>
<evidence type="ECO:0000313" key="2">
    <source>
        <dbReference type="EMBL" id="KAF8397909.1"/>
    </source>
</evidence>
<sequence>MGICFGKPMKSLAEIVPSDYIKGSPVVKLYGSPSGTLTAYIRFALLYKTVSLHFIPAENHYFGSDTPILQCGSDTVSGSRETLLEYIDAKFPHPPLINRVGYNDMMPAIVLAATLQHKSMTWHLERLVRWAEDLATRGTGRNVDPSMGSPRMEVRKFGRSYSQLLEVMLEHAQMEERIVFPILEMADRGLSKAANEEHARDLPIMNGIKEDIKSIGVLEAGSHGYQEALFNLSTRLRTLQEHCKEHFGEEERKLLPLLEAAELSKEKQESVVEQCMEVMEGTHSHLFHFLIEGLLPRNAMHYLDLITRYGDKERAATMLRTLSSRVESTVSNFWDPYKV</sequence>
<dbReference type="Gene3D" id="1.20.120.520">
    <property type="entry name" value="nmb1532 protein domain like"/>
    <property type="match status" value="1"/>
</dbReference>
<keyword evidence="3" id="KW-1185">Reference proteome</keyword>